<dbReference type="PANTHER" id="PTHR43479:SF11">
    <property type="entry name" value="ACREF_ENVCD OPERON REPRESSOR-RELATED"/>
    <property type="match status" value="1"/>
</dbReference>
<dbReference type="SUPFAM" id="SSF46689">
    <property type="entry name" value="Homeodomain-like"/>
    <property type="match status" value="1"/>
</dbReference>
<dbReference type="InterPro" id="IPR009057">
    <property type="entry name" value="Homeodomain-like_sf"/>
</dbReference>
<evidence type="ECO:0000256" key="1">
    <source>
        <dbReference type="ARBA" id="ARBA00022491"/>
    </source>
</evidence>
<dbReference type="InterPro" id="IPR023772">
    <property type="entry name" value="DNA-bd_HTH_TetR-type_CS"/>
</dbReference>
<evidence type="ECO:0000256" key="2">
    <source>
        <dbReference type="ARBA" id="ARBA00023125"/>
    </source>
</evidence>
<dbReference type="Gene3D" id="1.10.10.60">
    <property type="entry name" value="Homeodomain-like"/>
    <property type="match status" value="1"/>
</dbReference>
<protein>
    <submittedName>
        <fullName evidence="5">AcrR family transcriptional regulator</fullName>
    </submittedName>
</protein>
<feature type="DNA-binding region" description="H-T-H motif" evidence="3">
    <location>
        <begin position="28"/>
        <end position="47"/>
    </location>
</feature>
<dbReference type="SUPFAM" id="SSF48498">
    <property type="entry name" value="Tetracyclin repressor-like, C-terminal domain"/>
    <property type="match status" value="1"/>
</dbReference>
<accession>A0ABS2NHX6</accession>
<evidence type="ECO:0000256" key="3">
    <source>
        <dbReference type="PROSITE-ProRule" id="PRU00335"/>
    </source>
</evidence>
<dbReference type="Proteomes" id="UP001646157">
    <property type="component" value="Unassembled WGS sequence"/>
</dbReference>
<evidence type="ECO:0000313" key="6">
    <source>
        <dbReference type="Proteomes" id="UP001646157"/>
    </source>
</evidence>
<dbReference type="RefSeq" id="WP_205174591.1">
    <property type="nucleotide sequence ID" value="NZ_JAFBDZ010000004.1"/>
</dbReference>
<dbReference type="PRINTS" id="PR00455">
    <property type="entry name" value="HTHTETR"/>
</dbReference>
<evidence type="ECO:0000313" key="5">
    <source>
        <dbReference type="EMBL" id="MBM7587423.1"/>
    </source>
</evidence>
<reference evidence="5 6" key="1">
    <citation type="submission" date="2021-01" db="EMBL/GenBank/DDBJ databases">
        <title>Genomic Encyclopedia of Type Strains, Phase IV (KMG-IV): sequencing the most valuable type-strain genomes for metagenomic binning, comparative biology and taxonomic classification.</title>
        <authorList>
            <person name="Goeker M."/>
        </authorList>
    </citation>
    <scope>NUCLEOTIDE SEQUENCE [LARGE SCALE GENOMIC DNA]</scope>
    <source>
        <strain evidence="5 6">DSM 24834</strain>
    </source>
</reference>
<dbReference type="PROSITE" id="PS01081">
    <property type="entry name" value="HTH_TETR_1"/>
    <property type="match status" value="1"/>
</dbReference>
<evidence type="ECO:0000259" key="4">
    <source>
        <dbReference type="PROSITE" id="PS50977"/>
    </source>
</evidence>
<dbReference type="Pfam" id="PF00440">
    <property type="entry name" value="TetR_N"/>
    <property type="match status" value="1"/>
</dbReference>
<keyword evidence="1" id="KW-0678">Repressor</keyword>
<keyword evidence="6" id="KW-1185">Reference proteome</keyword>
<comment type="caution">
    <text evidence="5">The sequence shown here is derived from an EMBL/GenBank/DDBJ whole genome shotgun (WGS) entry which is preliminary data.</text>
</comment>
<dbReference type="InterPro" id="IPR050624">
    <property type="entry name" value="HTH-type_Tx_Regulator"/>
</dbReference>
<dbReference type="EMBL" id="JAFBDZ010000004">
    <property type="protein sequence ID" value="MBM7587423.1"/>
    <property type="molecule type" value="Genomic_DNA"/>
</dbReference>
<gene>
    <name evidence="5" type="ORF">JOC86_003996</name>
</gene>
<dbReference type="InterPro" id="IPR036271">
    <property type="entry name" value="Tet_transcr_reg_TetR-rel_C_sf"/>
</dbReference>
<sequence>MPLQVYEKEQILDACLKVFARHGYEKTSTAMLAEAAGISKALIFHHFKNKKTLYFYVLDQCFDMVRTALGIDHLPETGDFFEMKEKYSLMKLNFLLKNRDVYKLLIEAFKEPPSELKTDIYKKYGDLMLERNQIWERLFENVPLKEGADRGQAFELIMVTMEHFEKKFLAEVMDINDFDEDYHKQLLKERTRFLNMVRFGIEG</sequence>
<dbReference type="InterPro" id="IPR001647">
    <property type="entry name" value="HTH_TetR"/>
</dbReference>
<dbReference type="Gene3D" id="1.10.357.10">
    <property type="entry name" value="Tetracycline Repressor, domain 2"/>
    <property type="match status" value="1"/>
</dbReference>
<organism evidence="5 6">
    <name type="scientific">Rossellomorea pakistanensis</name>
    <dbReference type="NCBI Taxonomy" id="992288"/>
    <lineage>
        <taxon>Bacteria</taxon>
        <taxon>Bacillati</taxon>
        <taxon>Bacillota</taxon>
        <taxon>Bacilli</taxon>
        <taxon>Bacillales</taxon>
        <taxon>Bacillaceae</taxon>
        <taxon>Rossellomorea</taxon>
    </lineage>
</organism>
<feature type="domain" description="HTH tetR-type" evidence="4">
    <location>
        <begin position="5"/>
        <end position="65"/>
    </location>
</feature>
<name>A0ABS2NHX6_9BACI</name>
<dbReference type="PROSITE" id="PS50977">
    <property type="entry name" value="HTH_TETR_2"/>
    <property type="match status" value="1"/>
</dbReference>
<keyword evidence="2 3" id="KW-0238">DNA-binding</keyword>
<proteinExistence type="predicted"/>
<dbReference type="PANTHER" id="PTHR43479">
    <property type="entry name" value="ACREF/ENVCD OPERON REPRESSOR-RELATED"/>
    <property type="match status" value="1"/>
</dbReference>